<dbReference type="GO" id="GO:0016491">
    <property type="term" value="F:oxidoreductase activity"/>
    <property type="evidence" value="ECO:0007669"/>
    <property type="project" value="UniProtKB-KW"/>
</dbReference>
<gene>
    <name evidence="11" type="ORF">B4U79_01096</name>
    <name evidence="10" type="ORF">B4U79_06764</name>
</gene>
<proteinExistence type="predicted"/>
<dbReference type="InterPro" id="IPR014030">
    <property type="entry name" value="Ketoacyl_synth_N"/>
</dbReference>
<accession>A0A3S3P8V9</accession>
<evidence type="ECO:0000256" key="8">
    <source>
        <dbReference type="ARBA" id="ARBA00023268"/>
    </source>
</evidence>
<evidence type="ECO:0000256" key="6">
    <source>
        <dbReference type="ARBA" id="ARBA00023098"/>
    </source>
</evidence>
<dbReference type="STRING" id="1965070.A0A3S3P8V9"/>
<sequence>MGEDDIVISGISGRYPKADNIEELWNNLINGKEMYIADDSRWPVGYVGLPQLSGNLKDITKVDADFFKMGEVESDFIDPQYRIFHEVVYESIYDSGIIPEALRGSNTA</sequence>
<dbReference type="PANTHER" id="PTHR43775">
    <property type="entry name" value="FATTY ACID SYNTHASE"/>
    <property type="match status" value="1"/>
</dbReference>
<dbReference type="Gene3D" id="3.40.47.10">
    <property type="match status" value="1"/>
</dbReference>
<evidence type="ECO:0000256" key="2">
    <source>
        <dbReference type="ARBA" id="ARBA00022516"/>
    </source>
</evidence>
<dbReference type="PANTHER" id="PTHR43775:SF7">
    <property type="entry name" value="FATTY ACID SYNTHASE"/>
    <property type="match status" value="1"/>
</dbReference>
<keyword evidence="3" id="KW-0276">Fatty acid metabolism</keyword>
<evidence type="ECO:0000313" key="11">
    <source>
        <dbReference type="EMBL" id="RWS07750.1"/>
    </source>
</evidence>
<evidence type="ECO:0000256" key="7">
    <source>
        <dbReference type="ARBA" id="ARBA00023160"/>
    </source>
</evidence>
<evidence type="ECO:0000313" key="12">
    <source>
        <dbReference type="Proteomes" id="UP000285301"/>
    </source>
</evidence>
<dbReference type="SUPFAM" id="SSF53901">
    <property type="entry name" value="Thiolase-like"/>
    <property type="match status" value="1"/>
</dbReference>
<dbReference type="GO" id="GO:0004312">
    <property type="term" value="F:fatty acid synthase activity"/>
    <property type="evidence" value="ECO:0007669"/>
    <property type="project" value="TreeGrafter"/>
</dbReference>
<dbReference type="GO" id="GO:0006633">
    <property type="term" value="P:fatty acid biosynthetic process"/>
    <property type="evidence" value="ECO:0007669"/>
    <property type="project" value="UniProtKB-KW"/>
</dbReference>
<name>A0A3S3P8V9_9ACAR</name>
<dbReference type="OrthoDB" id="6434944at2759"/>
<keyword evidence="7" id="KW-0275">Fatty acid biosynthesis</keyword>
<reference evidence="11" key="2">
    <citation type="submission" date="2018-11" db="EMBL/GenBank/DDBJ databases">
        <title>Trombidioid mite genomics.</title>
        <authorList>
            <person name="Dong X."/>
        </authorList>
    </citation>
    <scope>NUCLEOTIDE SEQUENCE</scope>
    <source>
        <strain evidence="11">UoL-WK</strain>
    </source>
</reference>
<keyword evidence="2" id="KW-0444">Lipid biosynthesis</keyword>
<organism evidence="11 12">
    <name type="scientific">Dinothrombium tinctorium</name>
    <dbReference type="NCBI Taxonomy" id="1965070"/>
    <lineage>
        <taxon>Eukaryota</taxon>
        <taxon>Metazoa</taxon>
        <taxon>Ecdysozoa</taxon>
        <taxon>Arthropoda</taxon>
        <taxon>Chelicerata</taxon>
        <taxon>Arachnida</taxon>
        <taxon>Acari</taxon>
        <taxon>Acariformes</taxon>
        <taxon>Trombidiformes</taxon>
        <taxon>Prostigmata</taxon>
        <taxon>Anystina</taxon>
        <taxon>Parasitengona</taxon>
        <taxon>Trombidioidea</taxon>
        <taxon>Trombidiidae</taxon>
        <taxon>Dinothrombium</taxon>
    </lineage>
</organism>
<evidence type="ECO:0000256" key="5">
    <source>
        <dbReference type="ARBA" id="ARBA00023002"/>
    </source>
</evidence>
<reference evidence="11 12" key="1">
    <citation type="journal article" date="2018" name="Gigascience">
        <title>Genomes of trombidid mites reveal novel predicted allergens and laterally-transferred genes associated with secondary metabolism.</title>
        <authorList>
            <person name="Dong X."/>
            <person name="Chaisiri K."/>
            <person name="Xia D."/>
            <person name="Armstrong S.D."/>
            <person name="Fang Y."/>
            <person name="Donnelly M.J."/>
            <person name="Kadowaki T."/>
            <person name="McGarry J.W."/>
            <person name="Darby A.C."/>
            <person name="Makepeace B.L."/>
        </authorList>
    </citation>
    <scope>NUCLEOTIDE SEQUENCE [LARGE SCALE GENOMIC DNA]</scope>
    <source>
        <strain evidence="11">UoL-WK</strain>
    </source>
</reference>
<comment type="caution">
    <text evidence="11">The sequence shown here is derived from an EMBL/GenBank/DDBJ whole genome shotgun (WGS) entry which is preliminary data.</text>
</comment>
<evidence type="ECO:0000259" key="9">
    <source>
        <dbReference type="Pfam" id="PF00109"/>
    </source>
</evidence>
<dbReference type="InterPro" id="IPR050091">
    <property type="entry name" value="PKS_NRPS_Biosynth_Enz"/>
</dbReference>
<evidence type="ECO:0000256" key="4">
    <source>
        <dbReference type="ARBA" id="ARBA00022857"/>
    </source>
</evidence>
<keyword evidence="1" id="KW-0596">Phosphopantetheine</keyword>
<evidence type="ECO:0000256" key="1">
    <source>
        <dbReference type="ARBA" id="ARBA00022450"/>
    </source>
</evidence>
<dbReference type="Proteomes" id="UP000285301">
    <property type="component" value="Unassembled WGS sequence"/>
</dbReference>
<dbReference type="EMBL" id="NCKU01003323">
    <property type="protein sequence ID" value="RWS07750.1"/>
    <property type="molecule type" value="Genomic_DNA"/>
</dbReference>
<feature type="non-terminal residue" evidence="11">
    <location>
        <position position="108"/>
    </location>
</feature>
<keyword evidence="12" id="KW-1185">Reference proteome</keyword>
<dbReference type="Pfam" id="PF00109">
    <property type="entry name" value="ketoacyl-synt"/>
    <property type="match status" value="1"/>
</dbReference>
<keyword evidence="5" id="KW-0560">Oxidoreductase</keyword>
<keyword evidence="4" id="KW-0521">NADP</keyword>
<evidence type="ECO:0000313" key="10">
    <source>
        <dbReference type="EMBL" id="RWS05359.1"/>
    </source>
</evidence>
<feature type="domain" description="Beta-ketoacyl synthase-like N-terminal" evidence="9">
    <location>
        <begin position="4"/>
        <end position="107"/>
    </location>
</feature>
<keyword evidence="8" id="KW-0511">Multifunctional enzyme</keyword>
<protein>
    <submittedName>
        <fullName evidence="11">Fatty acid synthase-like protein</fullName>
    </submittedName>
</protein>
<dbReference type="EMBL" id="NCKU01004848">
    <property type="protein sequence ID" value="RWS05359.1"/>
    <property type="molecule type" value="Genomic_DNA"/>
</dbReference>
<dbReference type="InterPro" id="IPR016039">
    <property type="entry name" value="Thiolase-like"/>
</dbReference>
<keyword evidence="6" id="KW-0443">Lipid metabolism</keyword>
<evidence type="ECO:0000256" key="3">
    <source>
        <dbReference type="ARBA" id="ARBA00022832"/>
    </source>
</evidence>
<dbReference type="AlphaFoldDB" id="A0A3S3P8V9"/>